<dbReference type="CDD" id="cd12107">
    <property type="entry name" value="Hemerythrin"/>
    <property type="match status" value="1"/>
</dbReference>
<dbReference type="GO" id="GO:0046872">
    <property type="term" value="F:metal ion binding"/>
    <property type="evidence" value="ECO:0007669"/>
    <property type="project" value="UniProtKB-KW"/>
</dbReference>
<accession>A0A1N6YFP3</accession>
<evidence type="ECO:0000256" key="1">
    <source>
        <dbReference type="ARBA" id="ARBA00010587"/>
    </source>
</evidence>
<organism evidence="5 6">
    <name type="scientific">Halanaerobium kushneri</name>
    <dbReference type="NCBI Taxonomy" id="56779"/>
    <lineage>
        <taxon>Bacteria</taxon>
        <taxon>Bacillati</taxon>
        <taxon>Bacillota</taxon>
        <taxon>Clostridia</taxon>
        <taxon>Halanaerobiales</taxon>
        <taxon>Halanaerobiaceae</taxon>
        <taxon>Halanaerobium</taxon>
    </lineage>
</organism>
<dbReference type="RefSeq" id="WP_076545347.1">
    <property type="nucleotide sequence ID" value="NZ_FTNC01000014.1"/>
</dbReference>
<dbReference type="AlphaFoldDB" id="A0A1N6YFP3"/>
<gene>
    <name evidence="5" type="ORF">SAMN05421834_11442</name>
</gene>
<evidence type="ECO:0000259" key="4">
    <source>
        <dbReference type="Pfam" id="PF01814"/>
    </source>
</evidence>
<evidence type="ECO:0000313" key="5">
    <source>
        <dbReference type="EMBL" id="SIR13341.1"/>
    </source>
</evidence>
<proteinExistence type="inferred from homology"/>
<evidence type="ECO:0000256" key="2">
    <source>
        <dbReference type="ARBA" id="ARBA00022723"/>
    </source>
</evidence>
<dbReference type="STRING" id="56779.SAMN05421834_11442"/>
<keyword evidence="2" id="KW-0479">Metal-binding</keyword>
<name>A0A1N6YFP3_9FIRM</name>
<dbReference type="OrthoDB" id="9797092at2"/>
<reference evidence="6" key="1">
    <citation type="submission" date="2017-01" db="EMBL/GenBank/DDBJ databases">
        <authorList>
            <person name="Varghese N."/>
            <person name="Submissions S."/>
        </authorList>
    </citation>
    <scope>NUCLEOTIDE SEQUENCE [LARGE SCALE GENOMIC DNA]</scope>
    <source>
        <strain evidence="6">ATCC 700103</strain>
    </source>
</reference>
<keyword evidence="6" id="KW-1185">Reference proteome</keyword>
<sequence length="143" mass="17146">MIWRDEYKIGVELVDKQHKELFSRLGDFIQTVRSDKEKAEKKEEVEKTLNFMGEYVVTHFDAEEALQKRYNYPDYEKHHQIHEDFKAEVADFQHQYSKNDYDEDFLLEFSGRLLTWLINHVASTDQDIGEHINSAKENEEESK</sequence>
<dbReference type="InterPro" id="IPR012312">
    <property type="entry name" value="Hemerythrin-like"/>
</dbReference>
<dbReference type="InterPro" id="IPR012827">
    <property type="entry name" value="Hemerythrin_metal-bd"/>
</dbReference>
<dbReference type="EMBL" id="FTNC01000014">
    <property type="protein sequence ID" value="SIR13341.1"/>
    <property type="molecule type" value="Genomic_DNA"/>
</dbReference>
<dbReference type="InterPro" id="IPR035938">
    <property type="entry name" value="Hemerythrin-like_sf"/>
</dbReference>
<protein>
    <submittedName>
        <fullName evidence="5">Hemerythrin</fullName>
    </submittedName>
</protein>
<dbReference type="SUPFAM" id="SSF47188">
    <property type="entry name" value="Hemerythrin-like"/>
    <property type="match status" value="1"/>
</dbReference>
<dbReference type="Pfam" id="PF01814">
    <property type="entry name" value="Hemerythrin"/>
    <property type="match status" value="1"/>
</dbReference>
<dbReference type="InterPro" id="IPR050669">
    <property type="entry name" value="Hemerythrin"/>
</dbReference>
<evidence type="ECO:0000256" key="3">
    <source>
        <dbReference type="ARBA" id="ARBA00023004"/>
    </source>
</evidence>
<dbReference type="NCBIfam" id="NF033749">
    <property type="entry name" value="bact_hemeryth"/>
    <property type="match status" value="1"/>
</dbReference>
<feature type="domain" description="Hemerythrin-like" evidence="4">
    <location>
        <begin position="10"/>
        <end position="128"/>
    </location>
</feature>
<dbReference type="PANTHER" id="PTHR37164">
    <property type="entry name" value="BACTERIOHEMERYTHRIN"/>
    <property type="match status" value="1"/>
</dbReference>
<dbReference type="Proteomes" id="UP000185669">
    <property type="component" value="Unassembled WGS sequence"/>
</dbReference>
<keyword evidence="3" id="KW-0408">Iron</keyword>
<dbReference type="PANTHER" id="PTHR37164:SF1">
    <property type="entry name" value="BACTERIOHEMERYTHRIN"/>
    <property type="match status" value="1"/>
</dbReference>
<comment type="similarity">
    <text evidence="1">Belongs to the hemerythrin family.</text>
</comment>
<evidence type="ECO:0000313" key="6">
    <source>
        <dbReference type="Proteomes" id="UP000185669"/>
    </source>
</evidence>
<dbReference type="Gene3D" id="1.20.120.50">
    <property type="entry name" value="Hemerythrin-like"/>
    <property type="match status" value="1"/>
</dbReference>
<dbReference type="NCBIfam" id="TIGR02481">
    <property type="entry name" value="hemeryth_dom"/>
    <property type="match status" value="1"/>
</dbReference>